<dbReference type="GO" id="GO:0003677">
    <property type="term" value="F:DNA binding"/>
    <property type="evidence" value="ECO:0007669"/>
    <property type="project" value="InterPro"/>
</dbReference>
<dbReference type="GO" id="GO:0005829">
    <property type="term" value="C:cytosol"/>
    <property type="evidence" value="ECO:0007669"/>
    <property type="project" value="TreeGrafter"/>
</dbReference>
<dbReference type="Pfam" id="PF12705">
    <property type="entry name" value="PDDEXK_1"/>
    <property type="match status" value="1"/>
</dbReference>
<dbReference type="InterPro" id="IPR038726">
    <property type="entry name" value="PDDEXK_AddAB-type"/>
</dbReference>
<dbReference type="InterPro" id="IPR014016">
    <property type="entry name" value="UvrD-like_ATP-bd"/>
</dbReference>
<evidence type="ECO:0000256" key="7">
    <source>
        <dbReference type="ARBA" id="ARBA00034808"/>
    </source>
</evidence>
<evidence type="ECO:0000256" key="1">
    <source>
        <dbReference type="ARBA" id="ARBA00022741"/>
    </source>
</evidence>
<accession>A0A1G7KFM9</accession>
<evidence type="ECO:0000313" key="14">
    <source>
        <dbReference type="Proteomes" id="UP000199355"/>
    </source>
</evidence>
<keyword evidence="2 9" id="KW-0378">Hydrolase</keyword>
<dbReference type="AlphaFoldDB" id="A0A1G7KFM9"/>
<dbReference type="GO" id="GO:0043138">
    <property type="term" value="F:3'-5' DNA helicase activity"/>
    <property type="evidence" value="ECO:0007669"/>
    <property type="project" value="UniProtKB-EC"/>
</dbReference>
<dbReference type="PROSITE" id="PS51217">
    <property type="entry name" value="UVRD_HELICASE_CTER"/>
    <property type="match status" value="1"/>
</dbReference>
<name>A0A1G7KFM9_9BACT</name>
<proteinExistence type="predicted"/>
<evidence type="ECO:0000256" key="10">
    <source>
        <dbReference type="SAM" id="MobiDB-lite"/>
    </source>
</evidence>
<keyword evidence="1 9" id="KW-0547">Nucleotide-binding</keyword>
<dbReference type="GO" id="GO:0004527">
    <property type="term" value="F:exonuclease activity"/>
    <property type="evidence" value="ECO:0007669"/>
    <property type="project" value="UniProtKB-KW"/>
</dbReference>
<evidence type="ECO:0000313" key="13">
    <source>
        <dbReference type="EMBL" id="SDF36098.1"/>
    </source>
</evidence>
<feature type="binding site" evidence="9">
    <location>
        <begin position="15"/>
        <end position="22"/>
    </location>
    <ligand>
        <name>ATP</name>
        <dbReference type="ChEBI" id="CHEBI:30616"/>
    </ligand>
</feature>
<organism evidence="13 14">
    <name type="scientific">Desulfovibrio legallii</name>
    <dbReference type="NCBI Taxonomy" id="571438"/>
    <lineage>
        <taxon>Bacteria</taxon>
        <taxon>Pseudomonadati</taxon>
        <taxon>Thermodesulfobacteriota</taxon>
        <taxon>Desulfovibrionia</taxon>
        <taxon>Desulfovibrionales</taxon>
        <taxon>Desulfovibrionaceae</taxon>
        <taxon>Desulfovibrio</taxon>
    </lineage>
</organism>
<dbReference type="Gene3D" id="3.40.50.300">
    <property type="entry name" value="P-loop containing nucleotide triphosphate hydrolases"/>
    <property type="match status" value="4"/>
</dbReference>
<dbReference type="PANTHER" id="PTHR11070">
    <property type="entry name" value="UVRD / RECB / PCRA DNA HELICASE FAMILY MEMBER"/>
    <property type="match status" value="1"/>
</dbReference>
<dbReference type="SUPFAM" id="SSF52540">
    <property type="entry name" value="P-loop containing nucleoside triphosphate hydrolases"/>
    <property type="match status" value="1"/>
</dbReference>
<dbReference type="Proteomes" id="UP000199355">
    <property type="component" value="Unassembled WGS sequence"/>
</dbReference>
<dbReference type="GO" id="GO:0005524">
    <property type="term" value="F:ATP binding"/>
    <property type="evidence" value="ECO:0007669"/>
    <property type="project" value="UniProtKB-UniRule"/>
</dbReference>
<evidence type="ECO:0000256" key="8">
    <source>
        <dbReference type="ARBA" id="ARBA00048988"/>
    </source>
</evidence>
<evidence type="ECO:0000256" key="3">
    <source>
        <dbReference type="ARBA" id="ARBA00022806"/>
    </source>
</evidence>
<evidence type="ECO:0000256" key="6">
    <source>
        <dbReference type="ARBA" id="ARBA00034617"/>
    </source>
</evidence>
<dbReference type="InterPro" id="IPR014017">
    <property type="entry name" value="DNA_helicase_UvrD-like_C"/>
</dbReference>
<keyword evidence="14" id="KW-1185">Reference proteome</keyword>
<evidence type="ECO:0000256" key="5">
    <source>
        <dbReference type="ARBA" id="ARBA00023235"/>
    </source>
</evidence>
<keyword evidence="13" id="KW-0540">Nuclease</keyword>
<keyword evidence="13" id="KW-0269">Exonuclease</keyword>
<evidence type="ECO:0000259" key="11">
    <source>
        <dbReference type="PROSITE" id="PS51198"/>
    </source>
</evidence>
<sequence length="1121" mass="121086">MDASAPAWHLRQVKASAGSGKTYELTRCFLQRVAACAAPAPASGACALNAAGPTGWGDILAVTFTNAAAAEMRERVITQLKSAALGRPLQGLPLDAQAAGRWVTAIMRDMSALQIRTIDSLLHLIVRAAALDLGLHPDFQPVFASEEALTPYLDLLLDEARRRNPAMLELLRQVCHALVRHGNSRGFLAGEKILSQLRPFMDKALLGELEGVSPPAELEQRRTTLIKAARAAARNLLDAAAALAWKKQALNAVEDLAAGTVKDSAFLKKADAAELFLKNQTVPPAVAAAFARCAACARDCLEEFPLLQLGQRYAPTVELARTLAEAFRRNQAEEGRLPGLLIPHLAADLLRAEHGVPDALCRLGARLTHFLVDEFQDTSAAQWRALRPLVLEALARGGSLTWVGDVKQSIYGWRGGDPDLFDAVLSDADLTALAPEGERVTLPHNWRSREQVVRHNNRLFAPLENRETALRALTALMPANAPADGLPEAAAKLAQAFAGATQQCPPQGQPGGLVQVEVLEAENVDALNAATLERLGELLEKEIGPTRPWSDVLVLVRSNRLAAETADSLLGRGIPVITENSLRLAGHPLVAQTAALLTFLDNPEDNIAFLAVISGSLFREHPKAAPLAGEDLHAWCAEGPCATPLYRRFRLRWPTVWQALLEPFFNQSGLMTPYDLTLEWFSRLKAASRFPDAAAFLRRFMEVLHRAEEKGLSTLPTFLEHWRDKGDAERVPMPEQMDAVRIMTIHKSKGLEAPVVVVPWTDFRLRVHADPLVVARGGLHYAVGNARVLGAPYFAELTRQARECLHLLYVAFTRARDALYVFRGAPVGGKKSACDALDVLWTAARLSPPYVLGALPAAAAAAAPDATLPETPRQAGALPAGDDNAPKKGEAQAAQPPAAAQKTAAAAEAASAPATAADAATTDAAPWRPMQWLPRLKIYRNPLAGMAFRPEDRGTLLHACLEHLRPTGNPEADARAALERGLRAYALPVPEDADLRRELTASLAWLAAQPRAASWLERGLAEHSLLDGHGNLLRVDLLAPEAWGSLVIDYKSGQAREEHAAQVRAYLRCLRGAAAQNGSAGTARGLLVYLDLHRFRLVEEAGVSPLAERCEELLPPEEAGS</sequence>
<protein>
    <recommendedName>
        <fullName evidence="7">DNA 3'-5' helicase</fullName>
        <ecNumber evidence="7">5.6.2.4</ecNumber>
    </recommendedName>
</protein>
<dbReference type="InterPro" id="IPR000212">
    <property type="entry name" value="DNA_helicase_UvrD/REP"/>
</dbReference>
<dbReference type="RefSeq" id="WP_257243126.1">
    <property type="nucleotide sequence ID" value="NZ_FNBX01000004.1"/>
</dbReference>
<dbReference type="EC" id="5.6.2.4" evidence="7"/>
<evidence type="ECO:0000256" key="4">
    <source>
        <dbReference type="ARBA" id="ARBA00022840"/>
    </source>
</evidence>
<dbReference type="STRING" id="571438.SAMN05192586_10490"/>
<dbReference type="PROSITE" id="PS51198">
    <property type="entry name" value="UVRD_HELICASE_ATP_BIND"/>
    <property type="match status" value="1"/>
</dbReference>
<feature type="domain" description="UvrD-like helicase C-terminal" evidence="12">
    <location>
        <begin position="483"/>
        <end position="750"/>
    </location>
</feature>
<dbReference type="GO" id="GO:0000725">
    <property type="term" value="P:recombinational repair"/>
    <property type="evidence" value="ECO:0007669"/>
    <property type="project" value="TreeGrafter"/>
</dbReference>
<dbReference type="Pfam" id="PF00580">
    <property type="entry name" value="UvrD-helicase"/>
    <property type="match status" value="1"/>
</dbReference>
<feature type="region of interest" description="Disordered" evidence="10">
    <location>
        <begin position="865"/>
        <end position="922"/>
    </location>
</feature>
<evidence type="ECO:0000256" key="2">
    <source>
        <dbReference type="ARBA" id="ARBA00022801"/>
    </source>
</evidence>
<dbReference type="Pfam" id="PF13361">
    <property type="entry name" value="UvrD_C"/>
    <property type="match status" value="1"/>
</dbReference>
<feature type="compositionally biased region" description="Low complexity" evidence="10">
    <location>
        <begin position="891"/>
        <end position="922"/>
    </location>
</feature>
<dbReference type="PANTHER" id="PTHR11070:SF67">
    <property type="entry name" value="DNA 3'-5' HELICASE"/>
    <property type="match status" value="1"/>
</dbReference>
<gene>
    <name evidence="13" type="ORF">SAMN05192586_10490</name>
</gene>
<feature type="domain" description="UvrD-like helicase ATP-binding" evidence="11">
    <location>
        <begin position="1"/>
        <end position="449"/>
    </location>
</feature>
<reference evidence="14" key="1">
    <citation type="submission" date="2016-10" db="EMBL/GenBank/DDBJ databases">
        <authorList>
            <person name="Varghese N."/>
            <person name="Submissions S."/>
        </authorList>
    </citation>
    <scope>NUCLEOTIDE SEQUENCE [LARGE SCALE GENOMIC DNA]</scope>
    <source>
        <strain evidence="14">KHC7</strain>
    </source>
</reference>
<keyword evidence="4 9" id="KW-0067">ATP-binding</keyword>
<keyword evidence="3 9" id="KW-0347">Helicase</keyword>
<dbReference type="EMBL" id="FNBX01000004">
    <property type="protein sequence ID" value="SDF36098.1"/>
    <property type="molecule type" value="Genomic_DNA"/>
</dbReference>
<dbReference type="Gene3D" id="1.10.486.10">
    <property type="entry name" value="PCRA, domain 4"/>
    <property type="match status" value="1"/>
</dbReference>
<dbReference type="InterPro" id="IPR027417">
    <property type="entry name" value="P-loop_NTPase"/>
</dbReference>
<evidence type="ECO:0000259" key="12">
    <source>
        <dbReference type="PROSITE" id="PS51217"/>
    </source>
</evidence>
<comment type="catalytic activity">
    <reaction evidence="6">
        <text>Couples ATP hydrolysis with the unwinding of duplex DNA by translocating in the 3'-5' direction.</text>
        <dbReference type="EC" id="5.6.2.4"/>
    </reaction>
</comment>
<keyword evidence="5" id="KW-0413">Isomerase</keyword>
<evidence type="ECO:0000256" key="9">
    <source>
        <dbReference type="PROSITE-ProRule" id="PRU00560"/>
    </source>
</evidence>
<comment type="catalytic activity">
    <reaction evidence="8">
        <text>ATP + H2O = ADP + phosphate + H(+)</text>
        <dbReference type="Rhea" id="RHEA:13065"/>
        <dbReference type="ChEBI" id="CHEBI:15377"/>
        <dbReference type="ChEBI" id="CHEBI:15378"/>
        <dbReference type="ChEBI" id="CHEBI:30616"/>
        <dbReference type="ChEBI" id="CHEBI:43474"/>
        <dbReference type="ChEBI" id="CHEBI:456216"/>
        <dbReference type="EC" id="5.6.2.4"/>
    </reaction>
</comment>